<reference evidence="1 2" key="1">
    <citation type="journal article" date="2022" name="Genome Biol. Evol.">
        <title>The Spruce Budworm Genome: Reconstructing the Evolutionary History of Antifreeze Proteins.</title>
        <authorList>
            <person name="Beliveau C."/>
            <person name="Gagne P."/>
            <person name="Picq S."/>
            <person name="Vernygora O."/>
            <person name="Keeling C.I."/>
            <person name="Pinkney K."/>
            <person name="Doucet D."/>
            <person name="Wen F."/>
            <person name="Johnston J.S."/>
            <person name="Maaroufi H."/>
            <person name="Boyle B."/>
            <person name="Laroche J."/>
            <person name="Dewar K."/>
            <person name="Juretic N."/>
            <person name="Blackburn G."/>
            <person name="Nisole A."/>
            <person name="Brunet B."/>
            <person name="Brandao M."/>
            <person name="Lumley L."/>
            <person name="Duan J."/>
            <person name="Quan G."/>
            <person name="Lucarotti C.J."/>
            <person name="Roe A.D."/>
            <person name="Sperling F.A.H."/>
            <person name="Levesque R.C."/>
            <person name="Cusson M."/>
        </authorList>
    </citation>
    <scope>NUCLEOTIDE SEQUENCE [LARGE SCALE GENOMIC DNA]</scope>
    <source>
        <strain evidence="1">Glfc:IPQL:Cfum</strain>
    </source>
</reference>
<keyword evidence="2" id="KW-1185">Reference proteome</keyword>
<evidence type="ECO:0000313" key="1">
    <source>
        <dbReference type="EMBL" id="KAI8424007.1"/>
    </source>
</evidence>
<evidence type="ECO:0000313" key="2">
    <source>
        <dbReference type="Proteomes" id="UP001064048"/>
    </source>
</evidence>
<accession>A0ACC0JIS3</accession>
<dbReference type="Proteomes" id="UP001064048">
    <property type="component" value="Chromosome 4"/>
</dbReference>
<gene>
    <name evidence="1" type="ORF">MSG28_002664</name>
</gene>
<proteinExistence type="predicted"/>
<comment type="caution">
    <text evidence="1">The sequence shown here is derived from an EMBL/GenBank/DDBJ whole genome shotgun (WGS) entry which is preliminary data.</text>
</comment>
<organism evidence="1 2">
    <name type="scientific">Choristoneura fumiferana</name>
    <name type="common">Spruce budworm moth</name>
    <name type="synonym">Archips fumiferana</name>
    <dbReference type="NCBI Taxonomy" id="7141"/>
    <lineage>
        <taxon>Eukaryota</taxon>
        <taxon>Metazoa</taxon>
        <taxon>Ecdysozoa</taxon>
        <taxon>Arthropoda</taxon>
        <taxon>Hexapoda</taxon>
        <taxon>Insecta</taxon>
        <taxon>Pterygota</taxon>
        <taxon>Neoptera</taxon>
        <taxon>Endopterygota</taxon>
        <taxon>Lepidoptera</taxon>
        <taxon>Glossata</taxon>
        <taxon>Ditrysia</taxon>
        <taxon>Tortricoidea</taxon>
        <taxon>Tortricidae</taxon>
        <taxon>Tortricinae</taxon>
        <taxon>Choristoneura</taxon>
    </lineage>
</organism>
<sequence>MFKALYRKSFITLYLSVLRPCFVMAQATNTTFASGSLDADKYSVAYVTVPNNDAAKALAHGLVKEQLAACVNIIPQVTSVYVWKGEVNEDSELLLMIKTRTSQVDRLTQYVRSNHPYEVCEVISLPIKNGNPPYLKWLGENVPEKDCSDCHK</sequence>
<dbReference type="EMBL" id="CM046104">
    <property type="protein sequence ID" value="KAI8424007.1"/>
    <property type="molecule type" value="Genomic_DNA"/>
</dbReference>
<protein>
    <submittedName>
        <fullName evidence="1">Uncharacterized protein</fullName>
    </submittedName>
</protein>
<name>A0ACC0JIS3_CHOFU</name>